<dbReference type="PROSITE" id="PS00217">
    <property type="entry name" value="SUGAR_TRANSPORT_2"/>
    <property type="match status" value="1"/>
</dbReference>
<dbReference type="EMBL" id="JAPQKT010000004">
    <property type="protein sequence ID" value="KAJ5233522.1"/>
    <property type="molecule type" value="Genomic_DNA"/>
</dbReference>
<dbReference type="InterPro" id="IPR050360">
    <property type="entry name" value="MFS_Sugar_Transporters"/>
</dbReference>
<comment type="caution">
    <text evidence="9">The sequence shown here is derived from an EMBL/GenBank/DDBJ whole genome shotgun (WGS) entry which is preliminary data.</text>
</comment>
<evidence type="ECO:0000259" key="8">
    <source>
        <dbReference type="PROSITE" id="PS50850"/>
    </source>
</evidence>
<feature type="transmembrane region" description="Helical" evidence="7">
    <location>
        <begin position="162"/>
        <end position="183"/>
    </location>
</feature>
<feature type="transmembrane region" description="Helical" evidence="7">
    <location>
        <begin position="481"/>
        <end position="499"/>
    </location>
</feature>
<evidence type="ECO:0000256" key="5">
    <source>
        <dbReference type="ARBA" id="ARBA00022989"/>
    </source>
</evidence>
<evidence type="ECO:0000256" key="1">
    <source>
        <dbReference type="ARBA" id="ARBA00004141"/>
    </source>
</evidence>
<dbReference type="InterPro" id="IPR036259">
    <property type="entry name" value="MFS_trans_sf"/>
</dbReference>
<gene>
    <name evidence="9" type="ORF">N7469_005288</name>
</gene>
<dbReference type="InterPro" id="IPR020846">
    <property type="entry name" value="MFS_dom"/>
</dbReference>
<reference evidence="9" key="1">
    <citation type="submission" date="2022-11" db="EMBL/GenBank/DDBJ databases">
        <authorList>
            <person name="Petersen C."/>
        </authorList>
    </citation>
    <scope>NUCLEOTIDE SEQUENCE</scope>
    <source>
        <strain evidence="9">IBT 23319</strain>
    </source>
</reference>
<dbReference type="FunFam" id="1.20.1250.20:FF:000078">
    <property type="entry name" value="MFS maltose transporter, putative"/>
    <property type="match status" value="1"/>
</dbReference>
<dbReference type="Pfam" id="PF00083">
    <property type="entry name" value="Sugar_tr"/>
    <property type="match status" value="1"/>
</dbReference>
<evidence type="ECO:0000256" key="2">
    <source>
        <dbReference type="ARBA" id="ARBA00010992"/>
    </source>
</evidence>
<comment type="similarity">
    <text evidence="2">Belongs to the major facilitator superfamily. Sugar transporter (TC 2.A.1.1) family.</text>
</comment>
<dbReference type="Proteomes" id="UP001147733">
    <property type="component" value="Unassembled WGS sequence"/>
</dbReference>
<dbReference type="OrthoDB" id="6612291at2759"/>
<feature type="transmembrane region" description="Helical" evidence="7">
    <location>
        <begin position="137"/>
        <end position="156"/>
    </location>
</feature>
<feature type="domain" description="Major facilitator superfamily (MFS) profile" evidence="8">
    <location>
        <begin position="60"/>
        <end position="504"/>
    </location>
</feature>
<dbReference type="GO" id="GO:0016020">
    <property type="term" value="C:membrane"/>
    <property type="evidence" value="ECO:0007669"/>
    <property type="project" value="UniProtKB-SubCell"/>
</dbReference>
<evidence type="ECO:0000313" key="10">
    <source>
        <dbReference type="Proteomes" id="UP001147733"/>
    </source>
</evidence>
<dbReference type="PANTHER" id="PTHR48022:SF15">
    <property type="entry name" value="ALPHA-GLUCOSIDE TRANSPORTER, PUTATIVE (AFU_ORTHOLOGUE AFUA_5G00500)-RELATED"/>
    <property type="match status" value="1"/>
</dbReference>
<name>A0A9W9P1A7_PENCI</name>
<proteinExistence type="inferred from homology"/>
<dbReference type="PROSITE" id="PS50850">
    <property type="entry name" value="MFS"/>
    <property type="match status" value="1"/>
</dbReference>
<dbReference type="InterPro" id="IPR005829">
    <property type="entry name" value="Sugar_transporter_CS"/>
</dbReference>
<evidence type="ECO:0000256" key="3">
    <source>
        <dbReference type="ARBA" id="ARBA00022448"/>
    </source>
</evidence>
<evidence type="ECO:0000313" key="9">
    <source>
        <dbReference type="EMBL" id="KAJ5233522.1"/>
    </source>
</evidence>
<keyword evidence="10" id="KW-1185">Reference proteome</keyword>
<dbReference type="PANTHER" id="PTHR48022">
    <property type="entry name" value="PLASTIDIC GLUCOSE TRANSPORTER 4"/>
    <property type="match status" value="1"/>
</dbReference>
<organism evidence="9 10">
    <name type="scientific">Penicillium citrinum</name>
    <dbReference type="NCBI Taxonomy" id="5077"/>
    <lineage>
        <taxon>Eukaryota</taxon>
        <taxon>Fungi</taxon>
        <taxon>Dikarya</taxon>
        <taxon>Ascomycota</taxon>
        <taxon>Pezizomycotina</taxon>
        <taxon>Eurotiomycetes</taxon>
        <taxon>Eurotiomycetidae</taxon>
        <taxon>Eurotiales</taxon>
        <taxon>Aspergillaceae</taxon>
        <taxon>Penicillium</taxon>
    </lineage>
</organism>
<feature type="transmembrane region" description="Helical" evidence="7">
    <location>
        <begin position="105"/>
        <end position="125"/>
    </location>
</feature>
<keyword evidence="5 7" id="KW-1133">Transmembrane helix</keyword>
<dbReference type="PROSITE" id="PS00216">
    <property type="entry name" value="SUGAR_TRANSPORT_1"/>
    <property type="match status" value="1"/>
</dbReference>
<dbReference type="Gene3D" id="1.20.1250.20">
    <property type="entry name" value="MFS general substrate transporter like domains"/>
    <property type="match status" value="1"/>
</dbReference>
<evidence type="ECO:0000256" key="7">
    <source>
        <dbReference type="SAM" id="Phobius"/>
    </source>
</evidence>
<dbReference type="AlphaFoldDB" id="A0A9W9P1A7"/>
<sequence>MDHSTKSIEADKADISHVETMFEEKVPTKLEEYQLADVAPKEQWRKLWGSIKAEKRFCWWTLYTMLLVFSWGYDAGLSGVAIAFPEFRKAYGNYYAVGDEYVIPALWQSLWNAASTIGQVFGGYAAGQFADFWGRKVLLYASIFISLGSSFALVFAPNLPVLFVSKLLLGLSVGLATVLPPLYVTENAPTHLRSVASSLTNVVIVFGQFCASITGYGASGIQGIWSFKLAFVMTFVMPGIYLCGLPFLPESPVWYMKKGREEDARKAITTLYGASVDIDTRIETIKAELRQSEDEQSAATQTSWKSIFSKEHRSRTLVAVLGLQSQNFSGGYFANTYQTYYFQLIGQADSFQLTAISSSLQLLSNFVAVCFSDIIPRRKGLIGGGSILMFWSVIIAGVSMAPTTNTSANIALLAFMITWSMIYTATVGCYGWAVAQETAAQVTRPKTISFVLICQQLTALLLSSVFPYFINPDELNWGGRVMFLFVGAELFIMTGLYFFQPETKNRSNTEIDILYSSKVSPRKFENYLVVQDQVVERKKKPGFFDGLAKHVGRTVC</sequence>
<comment type="subcellular location">
    <subcellularLocation>
        <location evidence="1">Membrane</location>
        <topology evidence="1">Multi-pass membrane protein</topology>
    </subcellularLocation>
</comment>
<feature type="transmembrane region" description="Helical" evidence="7">
    <location>
        <begin position="195"/>
        <end position="218"/>
    </location>
</feature>
<dbReference type="GeneID" id="81383375"/>
<dbReference type="SUPFAM" id="SSF103473">
    <property type="entry name" value="MFS general substrate transporter"/>
    <property type="match status" value="1"/>
</dbReference>
<feature type="transmembrane region" description="Helical" evidence="7">
    <location>
        <begin position="60"/>
        <end position="85"/>
    </location>
</feature>
<reference evidence="9" key="2">
    <citation type="journal article" date="2023" name="IMA Fungus">
        <title>Comparative genomic study of the Penicillium genus elucidates a diverse pangenome and 15 lateral gene transfer events.</title>
        <authorList>
            <person name="Petersen C."/>
            <person name="Sorensen T."/>
            <person name="Nielsen M.R."/>
            <person name="Sondergaard T.E."/>
            <person name="Sorensen J.L."/>
            <person name="Fitzpatrick D.A."/>
            <person name="Frisvad J.C."/>
            <person name="Nielsen K.L."/>
        </authorList>
    </citation>
    <scope>NUCLEOTIDE SEQUENCE</scope>
    <source>
        <strain evidence="9">IBT 23319</strain>
    </source>
</reference>
<keyword evidence="6 7" id="KW-0472">Membrane</keyword>
<evidence type="ECO:0000256" key="6">
    <source>
        <dbReference type="ARBA" id="ARBA00023136"/>
    </source>
</evidence>
<dbReference type="GO" id="GO:0005351">
    <property type="term" value="F:carbohydrate:proton symporter activity"/>
    <property type="evidence" value="ECO:0007669"/>
    <property type="project" value="TreeGrafter"/>
</dbReference>
<protein>
    <recommendedName>
        <fullName evidence="8">Major facilitator superfamily (MFS) profile domain-containing protein</fullName>
    </recommendedName>
</protein>
<dbReference type="InterPro" id="IPR005828">
    <property type="entry name" value="MFS_sugar_transport-like"/>
</dbReference>
<evidence type="ECO:0000256" key="4">
    <source>
        <dbReference type="ARBA" id="ARBA00022692"/>
    </source>
</evidence>
<feature type="transmembrane region" description="Helical" evidence="7">
    <location>
        <begin position="381"/>
        <end position="398"/>
    </location>
</feature>
<dbReference type="PRINTS" id="PR00171">
    <property type="entry name" value="SUGRTRNSPORT"/>
</dbReference>
<dbReference type="InterPro" id="IPR003663">
    <property type="entry name" value="Sugar/inositol_transpt"/>
</dbReference>
<feature type="transmembrane region" description="Helical" evidence="7">
    <location>
        <begin position="447"/>
        <end position="469"/>
    </location>
</feature>
<feature type="transmembrane region" description="Helical" evidence="7">
    <location>
        <begin position="410"/>
        <end position="435"/>
    </location>
</feature>
<keyword evidence="3" id="KW-0813">Transport</keyword>
<accession>A0A9W9P1A7</accession>
<feature type="transmembrane region" description="Helical" evidence="7">
    <location>
        <begin position="224"/>
        <end position="248"/>
    </location>
</feature>
<keyword evidence="4 7" id="KW-0812">Transmembrane</keyword>
<dbReference type="RefSeq" id="XP_056501022.1">
    <property type="nucleotide sequence ID" value="XM_056644208.1"/>
</dbReference>